<evidence type="ECO:0000259" key="6">
    <source>
        <dbReference type="PROSITE" id="PS50949"/>
    </source>
</evidence>
<proteinExistence type="inferred from homology"/>
<keyword evidence="3" id="KW-0805">Transcription regulation</keyword>
<dbReference type="InterPro" id="IPR015421">
    <property type="entry name" value="PyrdxlP-dep_Trfase_major"/>
</dbReference>
<dbReference type="PANTHER" id="PTHR46577">
    <property type="entry name" value="HTH-TYPE TRANSCRIPTIONAL REGULATORY PROTEIN GABR"/>
    <property type="match status" value="1"/>
</dbReference>
<feature type="domain" description="HTH gntR-type" evidence="6">
    <location>
        <begin position="17"/>
        <end position="85"/>
    </location>
</feature>
<dbReference type="RefSeq" id="WP_344981250.1">
    <property type="nucleotide sequence ID" value="NZ_BAABFN010000022.1"/>
</dbReference>
<keyword evidence="2" id="KW-0663">Pyridoxal phosphate</keyword>
<gene>
    <name evidence="7" type="ORF">GCM10023143_32080</name>
</gene>
<dbReference type="PANTHER" id="PTHR46577:SF1">
    <property type="entry name" value="HTH-TYPE TRANSCRIPTIONAL REGULATORY PROTEIN GABR"/>
    <property type="match status" value="1"/>
</dbReference>
<dbReference type="CDD" id="cd00609">
    <property type="entry name" value="AAT_like"/>
    <property type="match status" value="1"/>
</dbReference>
<keyword evidence="5" id="KW-0804">Transcription</keyword>
<name>A0ABP8G852_9BACT</name>
<dbReference type="SUPFAM" id="SSF46785">
    <property type="entry name" value="Winged helix' DNA-binding domain"/>
    <property type="match status" value="1"/>
</dbReference>
<dbReference type="SMART" id="SM00345">
    <property type="entry name" value="HTH_GNTR"/>
    <property type="match status" value="1"/>
</dbReference>
<dbReference type="Pfam" id="PF00392">
    <property type="entry name" value="GntR"/>
    <property type="match status" value="1"/>
</dbReference>
<dbReference type="Gene3D" id="3.40.640.10">
    <property type="entry name" value="Type I PLP-dependent aspartate aminotransferase-like (Major domain)"/>
    <property type="match status" value="1"/>
</dbReference>
<dbReference type="InterPro" id="IPR015424">
    <property type="entry name" value="PyrdxlP-dep_Trfase"/>
</dbReference>
<keyword evidence="8" id="KW-1185">Reference proteome</keyword>
<sequence>MIKKILEVSFKKDGQHSPLYLQLESEIIQLICRGILKPGQALPSSRELAQSLQLNRKTVVATYEELDAQGWVETKDRSGVYVSSHLPDTSARTIEENSKKLRRSRQPAYPLIKQRASDGGILTDPDRSVNDLKVPPPLYKIDDGFPDPRIAPIDQLVREYRRFGKGRSSSQFLMYGPEQGSYRLRVELAKFLNRTRGMQVTEKEILITKGTQMAIYLTAQLLIRPGDTVCVPEPGYMDANQTFKLAGANLVFVPVDKDGMDVDRIERLCKKKVPKMVYIIPHHHRPTTVTLCAERRMRLMDLARQYGFALLEDDYDFDYHFTSSPLLPLASLDMGRHIIYVGSFCKSIAPGIRIGFMVAPEVVINEAAALRKLIDRQGEQLLEEATAELLSTGDIARHIKKSHKVYQDRLENTCRLLREQLGEYLTFDRPNGGLAIWATYRKNISASAVALNAGKLGLKISDGSNYFFQPNVSTPRDFIRIGYCSLDETEMAGAIHIWKQALAPFAAR</sequence>
<evidence type="ECO:0000313" key="7">
    <source>
        <dbReference type="EMBL" id="GAA4318957.1"/>
    </source>
</evidence>
<reference evidence="8" key="1">
    <citation type="journal article" date="2019" name="Int. J. Syst. Evol. Microbiol.">
        <title>The Global Catalogue of Microorganisms (GCM) 10K type strain sequencing project: providing services to taxonomists for standard genome sequencing and annotation.</title>
        <authorList>
            <consortium name="The Broad Institute Genomics Platform"/>
            <consortium name="The Broad Institute Genome Sequencing Center for Infectious Disease"/>
            <person name="Wu L."/>
            <person name="Ma J."/>
        </authorList>
    </citation>
    <scope>NUCLEOTIDE SEQUENCE [LARGE SCALE GENOMIC DNA]</scope>
    <source>
        <strain evidence="8">JCM 17664</strain>
    </source>
</reference>
<comment type="caution">
    <text evidence="7">The sequence shown here is derived from an EMBL/GenBank/DDBJ whole genome shotgun (WGS) entry which is preliminary data.</text>
</comment>
<evidence type="ECO:0000256" key="3">
    <source>
        <dbReference type="ARBA" id="ARBA00023015"/>
    </source>
</evidence>
<dbReference type="EMBL" id="BAABFN010000022">
    <property type="protein sequence ID" value="GAA4318957.1"/>
    <property type="molecule type" value="Genomic_DNA"/>
</dbReference>
<protein>
    <submittedName>
        <fullName evidence="7">PLP-dependent aminotransferase family protein</fullName>
    </submittedName>
</protein>
<keyword evidence="4" id="KW-0238">DNA-binding</keyword>
<evidence type="ECO:0000256" key="2">
    <source>
        <dbReference type="ARBA" id="ARBA00022898"/>
    </source>
</evidence>
<dbReference type="InterPro" id="IPR036388">
    <property type="entry name" value="WH-like_DNA-bd_sf"/>
</dbReference>
<dbReference type="GO" id="GO:0008483">
    <property type="term" value="F:transaminase activity"/>
    <property type="evidence" value="ECO:0007669"/>
    <property type="project" value="UniProtKB-KW"/>
</dbReference>
<keyword evidence="7" id="KW-0032">Aminotransferase</keyword>
<comment type="similarity">
    <text evidence="1">In the C-terminal section; belongs to the class-I pyridoxal-phosphate-dependent aminotransferase family.</text>
</comment>
<keyword evidence="7" id="KW-0808">Transferase</keyword>
<evidence type="ECO:0000256" key="1">
    <source>
        <dbReference type="ARBA" id="ARBA00005384"/>
    </source>
</evidence>
<dbReference type="SUPFAM" id="SSF53383">
    <property type="entry name" value="PLP-dependent transferases"/>
    <property type="match status" value="1"/>
</dbReference>
<evidence type="ECO:0000256" key="5">
    <source>
        <dbReference type="ARBA" id="ARBA00023163"/>
    </source>
</evidence>
<dbReference type="Gene3D" id="1.10.10.10">
    <property type="entry name" value="Winged helix-like DNA-binding domain superfamily/Winged helix DNA-binding domain"/>
    <property type="match status" value="1"/>
</dbReference>
<dbReference type="InterPro" id="IPR004839">
    <property type="entry name" value="Aminotransferase_I/II_large"/>
</dbReference>
<dbReference type="Pfam" id="PF00155">
    <property type="entry name" value="Aminotran_1_2"/>
    <property type="match status" value="1"/>
</dbReference>
<dbReference type="InterPro" id="IPR036390">
    <property type="entry name" value="WH_DNA-bd_sf"/>
</dbReference>
<dbReference type="InterPro" id="IPR000524">
    <property type="entry name" value="Tscrpt_reg_HTH_GntR"/>
</dbReference>
<dbReference type="Proteomes" id="UP001501207">
    <property type="component" value="Unassembled WGS sequence"/>
</dbReference>
<dbReference type="PROSITE" id="PS50949">
    <property type="entry name" value="HTH_GNTR"/>
    <property type="match status" value="1"/>
</dbReference>
<dbReference type="CDD" id="cd07377">
    <property type="entry name" value="WHTH_GntR"/>
    <property type="match status" value="1"/>
</dbReference>
<dbReference type="InterPro" id="IPR051446">
    <property type="entry name" value="HTH_trans_reg/aminotransferase"/>
</dbReference>
<evidence type="ECO:0000256" key="4">
    <source>
        <dbReference type="ARBA" id="ARBA00023125"/>
    </source>
</evidence>
<organism evidence="7 8">
    <name type="scientific">Compostibacter hankyongensis</name>
    <dbReference type="NCBI Taxonomy" id="1007089"/>
    <lineage>
        <taxon>Bacteria</taxon>
        <taxon>Pseudomonadati</taxon>
        <taxon>Bacteroidota</taxon>
        <taxon>Chitinophagia</taxon>
        <taxon>Chitinophagales</taxon>
        <taxon>Chitinophagaceae</taxon>
        <taxon>Compostibacter</taxon>
    </lineage>
</organism>
<evidence type="ECO:0000313" key="8">
    <source>
        <dbReference type="Proteomes" id="UP001501207"/>
    </source>
</evidence>
<accession>A0ABP8G852</accession>